<proteinExistence type="predicted"/>
<reference evidence="5 6" key="1">
    <citation type="submission" date="2017-04" db="EMBL/GenBank/DDBJ databases">
        <authorList>
            <person name="Afonso C.L."/>
            <person name="Miller P.J."/>
            <person name="Scott M.A."/>
            <person name="Spackman E."/>
            <person name="Goraichik I."/>
            <person name="Dimitrov K.M."/>
            <person name="Suarez D.L."/>
            <person name="Swayne D.E."/>
        </authorList>
    </citation>
    <scope>NUCLEOTIDE SEQUENCE [LARGE SCALE GENOMIC DNA]</scope>
    <source>
        <strain evidence="5 6">11</strain>
    </source>
</reference>
<dbReference type="OrthoDB" id="9761531at2"/>
<feature type="domain" description="Metallo-beta-lactamase" evidence="4">
    <location>
        <begin position="52"/>
        <end position="266"/>
    </location>
</feature>
<dbReference type="STRING" id="1852522.SAMN06295960_4111"/>
<evidence type="ECO:0000256" key="2">
    <source>
        <dbReference type="ARBA" id="ARBA00034301"/>
    </source>
</evidence>
<dbReference type="Gene3D" id="1.10.10.10">
    <property type="entry name" value="Winged helix-like DNA-binding domain superfamily/Winged helix DNA-binding domain"/>
    <property type="match status" value="1"/>
</dbReference>
<name>A0A1X7LR51_9BACL</name>
<gene>
    <name evidence="5" type="ORF">SAMN06295960_4111</name>
</gene>
<evidence type="ECO:0000313" key="5">
    <source>
        <dbReference type="EMBL" id="SMG56348.1"/>
    </source>
</evidence>
<dbReference type="PANTHER" id="PTHR23131:SF4">
    <property type="entry name" value="METALLO-BETA-LACTAMASE SUPERFAMILY POTEIN"/>
    <property type="match status" value="1"/>
</dbReference>
<dbReference type="Pfam" id="PF21221">
    <property type="entry name" value="B_lactamase-like_C"/>
    <property type="match status" value="1"/>
</dbReference>
<dbReference type="Pfam" id="PF00753">
    <property type="entry name" value="Lactamase_B"/>
    <property type="match status" value="1"/>
</dbReference>
<dbReference type="SMART" id="SM00849">
    <property type="entry name" value="Lactamase_B"/>
    <property type="match status" value="1"/>
</dbReference>
<evidence type="ECO:0000259" key="4">
    <source>
        <dbReference type="SMART" id="SM00849"/>
    </source>
</evidence>
<organism evidence="5 6">
    <name type="scientific">Paenibacillus aquistagni</name>
    <dbReference type="NCBI Taxonomy" id="1852522"/>
    <lineage>
        <taxon>Bacteria</taxon>
        <taxon>Bacillati</taxon>
        <taxon>Bacillota</taxon>
        <taxon>Bacilli</taxon>
        <taxon>Bacillales</taxon>
        <taxon>Paenibacillaceae</taxon>
        <taxon>Paenibacillus</taxon>
    </lineage>
</organism>
<comment type="catalytic activity">
    <reaction evidence="3">
        <text>3',5'-cyclic UMP + H2O = UMP + H(+)</text>
        <dbReference type="Rhea" id="RHEA:70575"/>
        <dbReference type="ChEBI" id="CHEBI:15377"/>
        <dbReference type="ChEBI" id="CHEBI:15378"/>
        <dbReference type="ChEBI" id="CHEBI:57865"/>
        <dbReference type="ChEBI" id="CHEBI:184387"/>
    </reaction>
    <physiologicalReaction direction="left-to-right" evidence="3">
        <dbReference type="Rhea" id="RHEA:70576"/>
    </physiologicalReaction>
</comment>
<dbReference type="Proteomes" id="UP000193834">
    <property type="component" value="Unassembled WGS sequence"/>
</dbReference>
<dbReference type="SUPFAM" id="SSF56281">
    <property type="entry name" value="Metallo-hydrolase/oxidoreductase"/>
    <property type="match status" value="1"/>
</dbReference>
<comment type="function">
    <text evidence="2">Counteracts the endogenous Pycsar antiviral defense system. Phosphodiesterase that enables metal-dependent hydrolysis of host cyclic nucleotide Pycsar defense signals such as cCMP and cUMP.</text>
</comment>
<dbReference type="Gene3D" id="3.60.15.10">
    <property type="entry name" value="Ribonuclease Z/Hydroxyacylglutathione hydrolase-like"/>
    <property type="match status" value="1"/>
</dbReference>
<protein>
    <submittedName>
        <fullName evidence="5">Glyoxylase, beta-lactamase superfamily II</fullName>
    </submittedName>
</protein>
<dbReference type="RefSeq" id="WP_085497508.1">
    <property type="nucleotide sequence ID" value="NZ_FXAZ01000007.1"/>
</dbReference>
<dbReference type="PANTHER" id="PTHR23131">
    <property type="entry name" value="ENDORIBONUCLEASE LACTB2"/>
    <property type="match status" value="1"/>
</dbReference>
<dbReference type="EMBL" id="FXAZ01000007">
    <property type="protein sequence ID" value="SMG56348.1"/>
    <property type="molecule type" value="Genomic_DNA"/>
</dbReference>
<dbReference type="InterPro" id="IPR036866">
    <property type="entry name" value="RibonucZ/Hydroxyglut_hydro"/>
</dbReference>
<sequence>MSIEAQEGEDQWPYKRKDIDLSDNVKVIGWEHHAGGGIIYQIQVPVPNALRWVNAYALYTEGKGYTIIDPGMRTVEAEQAWAEVYHALDISGQRIEQIILTHYHPDHLGLAGWMQEQHRCPVYLSKVGYDHASRMWGKNRTMSTAMGELFTLHGAPVETLMQIYGHMESFVAQVTPLPAISWLEEGDQLFFAEGQWQAIETHGHAPGHMALWNAELGTLIAGDHVLPRITPNVSFLPDSDPEPLHSFMEGLDRLHQLPVTFAFPGHRYPFAHFHARIEYLLQHHEERLLSFMEELHLPTTAYALCASTFGVPPQLSVHEFRFAMGETLAHLIELRRRGLIQEREWDGVRQWQIL</sequence>
<comment type="catalytic activity">
    <reaction evidence="1">
        <text>3',5'-cyclic CMP + H2O = CMP + H(+)</text>
        <dbReference type="Rhea" id="RHEA:72675"/>
        <dbReference type="ChEBI" id="CHEBI:15377"/>
        <dbReference type="ChEBI" id="CHEBI:15378"/>
        <dbReference type="ChEBI" id="CHEBI:58003"/>
        <dbReference type="ChEBI" id="CHEBI:60377"/>
    </reaction>
    <physiologicalReaction direction="left-to-right" evidence="1">
        <dbReference type="Rhea" id="RHEA:72676"/>
    </physiologicalReaction>
</comment>
<dbReference type="InterPro" id="IPR050662">
    <property type="entry name" value="Sec-metab_biosynth-thioest"/>
</dbReference>
<dbReference type="InterPro" id="IPR036388">
    <property type="entry name" value="WH-like_DNA-bd_sf"/>
</dbReference>
<accession>A0A1X7LR51</accession>
<dbReference type="AlphaFoldDB" id="A0A1X7LR51"/>
<evidence type="ECO:0000313" key="6">
    <source>
        <dbReference type="Proteomes" id="UP000193834"/>
    </source>
</evidence>
<dbReference type="InterPro" id="IPR048933">
    <property type="entry name" value="B_lactamase-like_C"/>
</dbReference>
<dbReference type="InterPro" id="IPR001279">
    <property type="entry name" value="Metallo-B-lactamas"/>
</dbReference>
<evidence type="ECO:0000256" key="1">
    <source>
        <dbReference type="ARBA" id="ARBA00034221"/>
    </source>
</evidence>
<keyword evidence="6" id="KW-1185">Reference proteome</keyword>
<dbReference type="CDD" id="cd07725">
    <property type="entry name" value="TTHA1429-like_MBL-fold"/>
    <property type="match status" value="1"/>
</dbReference>
<evidence type="ECO:0000256" key="3">
    <source>
        <dbReference type="ARBA" id="ARBA00048505"/>
    </source>
</evidence>